<dbReference type="EMBL" id="QSHA01000016">
    <property type="protein sequence ID" value="RHB69170.1"/>
    <property type="molecule type" value="Genomic_DNA"/>
</dbReference>
<proteinExistence type="predicted"/>
<comment type="caution">
    <text evidence="2">The sequence shown here is derived from an EMBL/GenBank/DDBJ whole genome shotgun (WGS) entry which is preliminary data.</text>
</comment>
<reference evidence="2 3" key="1">
    <citation type="submission" date="2018-08" db="EMBL/GenBank/DDBJ databases">
        <title>A genome reference for cultivated species of the human gut microbiota.</title>
        <authorList>
            <person name="Zou Y."/>
            <person name="Xue W."/>
            <person name="Luo G."/>
        </authorList>
    </citation>
    <scope>NUCLEOTIDE SEQUENCE [LARGE SCALE GENOMIC DNA]</scope>
    <source>
        <strain evidence="2 3">AM39-1</strain>
    </source>
</reference>
<protein>
    <submittedName>
        <fullName evidence="2">Relaxase</fullName>
    </submittedName>
</protein>
<dbReference type="Proteomes" id="UP000286114">
    <property type="component" value="Unassembled WGS sequence"/>
</dbReference>
<feature type="region of interest" description="Disordered" evidence="1">
    <location>
        <begin position="265"/>
        <end position="305"/>
    </location>
</feature>
<feature type="compositionally biased region" description="Low complexity" evidence="1">
    <location>
        <begin position="272"/>
        <end position="291"/>
    </location>
</feature>
<evidence type="ECO:0000313" key="3">
    <source>
        <dbReference type="Proteomes" id="UP000286114"/>
    </source>
</evidence>
<sequence length="410" mass="46373">MIAKAKSISHGINDISYITGESRNKKHPERIFHVKDNLLPPGLDATGIWDSMRLTLDKFKKVKNSVIRIEVSPAPEHTKDFTIADWEKLWDDFIREFDNIELYDKNGRTYSPKTNLTGSKGTVRLHLESKSGIPHLHGAFCRIDEQGRINNDHDIHLRAQRAAERVALKRGWTTAAEVRDTNIGQVNRDCMEILQSMESWSWLEYAARLRDKGYELWELQDGKNLLRGYVLKKGNARYKASELGRGRNLMVSKLESTWKKLHAAPKAKAVSTRPAAGTPAPTTARPAPVRAQGTAPLPQYTDYRPGTVPYRIGDDRESPGYFIPDEALKVFDEEFDYRETANSRELTDRAVALFVGMMSAQAAPSGGGGGGSSDLPWGRREDEDDREWARRCAREAERMIGRKPKTGRKR</sequence>
<organism evidence="2 3">
    <name type="scientific">Bacteroides uniformis</name>
    <dbReference type="NCBI Taxonomy" id="820"/>
    <lineage>
        <taxon>Bacteria</taxon>
        <taxon>Pseudomonadati</taxon>
        <taxon>Bacteroidota</taxon>
        <taxon>Bacteroidia</taxon>
        <taxon>Bacteroidales</taxon>
        <taxon>Bacteroidaceae</taxon>
        <taxon>Bacteroides</taxon>
    </lineage>
</organism>
<feature type="region of interest" description="Disordered" evidence="1">
    <location>
        <begin position="360"/>
        <end position="387"/>
    </location>
</feature>
<accession>A0A413X0T5</accession>
<gene>
    <name evidence="2" type="ORF">DW873_17060</name>
</gene>
<evidence type="ECO:0000313" key="2">
    <source>
        <dbReference type="EMBL" id="RHB69170.1"/>
    </source>
</evidence>
<evidence type="ECO:0000256" key="1">
    <source>
        <dbReference type="SAM" id="MobiDB-lite"/>
    </source>
</evidence>
<feature type="compositionally biased region" description="Basic and acidic residues" evidence="1">
    <location>
        <begin position="377"/>
        <end position="387"/>
    </location>
</feature>
<name>A0A413X0T5_BACUN</name>
<dbReference type="RefSeq" id="WP_005867863.1">
    <property type="nucleotide sequence ID" value="NZ_CP072220.1"/>
</dbReference>
<dbReference type="AlphaFoldDB" id="A0A413X0T5"/>